<accession>A0A6S6SLC2</accession>
<name>A0A6S6SLC2_9BACT</name>
<proteinExistence type="predicted"/>
<evidence type="ECO:0000313" key="2">
    <source>
        <dbReference type="EMBL" id="CAA6822059.1"/>
    </source>
</evidence>
<protein>
    <submittedName>
        <fullName evidence="1">Uncharacterized protein</fullName>
    </submittedName>
</protein>
<dbReference type="AlphaFoldDB" id="A0A6S6SLC2"/>
<dbReference type="EMBL" id="CACVAR010000331">
    <property type="protein sequence ID" value="CAA6822059.1"/>
    <property type="molecule type" value="Genomic_DNA"/>
</dbReference>
<reference evidence="1" key="1">
    <citation type="submission" date="2020-01" db="EMBL/GenBank/DDBJ databases">
        <authorList>
            <person name="Meier V. D."/>
            <person name="Meier V D."/>
        </authorList>
    </citation>
    <scope>NUCLEOTIDE SEQUENCE</scope>
    <source>
        <strain evidence="1">HLG_WM_MAG_03</strain>
    </source>
</reference>
<organism evidence="1">
    <name type="scientific">uncultured Sulfurovum sp</name>
    <dbReference type="NCBI Taxonomy" id="269237"/>
    <lineage>
        <taxon>Bacteria</taxon>
        <taxon>Pseudomonadati</taxon>
        <taxon>Campylobacterota</taxon>
        <taxon>Epsilonproteobacteria</taxon>
        <taxon>Campylobacterales</taxon>
        <taxon>Sulfurovaceae</taxon>
        <taxon>Sulfurovum</taxon>
        <taxon>environmental samples</taxon>
    </lineage>
</organism>
<evidence type="ECO:0000313" key="1">
    <source>
        <dbReference type="EMBL" id="CAA6805601.1"/>
    </source>
</evidence>
<sequence>MGQIKRLEIDEATSVIIREIIKED</sequence>
<dbReference type="EMBL" id="CACVAR010000138">
    <property type="protein sequence ID" value="CAA6805601.1"/>
    <property type="molecule type" value="Genomic_DNA"/>
</dbReference>
<gene>
    <name evidence="2" type="ORF">HELGO_WM55253</name>
    <name evidence="1" type="ORF">HELGO_WM90580</name>
</gene>
<feature type="non-terminal residue" evidence="1">
    <location>
        <position position="24"/>
    </location>
</feature>